<gene>
    <name evidence="2" type="ORF">GTQ38_12650</name>
</gene>
<reference evidence="2 3" key="1">
    <citation type="submission" date="2020-01" db="EMBL/GenBank/DDBJ databases">
        <title>Bacteria diversity of Porities sp.</title>
        <authorList>
            <person name="Wang G."/>
        </authorList>
    </citation>
    <scope>NUCLEOTIDE SEQUENCE [LARGE SCALE GENOMIC DNA]</scope>
    <source>
        <strain evidence="2 3">R33</strain>
    </source>
</reference>
<comment type="caution">
    <text evidence="2">The sequence shown here is derived from an EMBL/GenBank/DDBJ whole genome shotgun (WGS) entry which is preliminary data.</text>
</comment>
<feature type="transmembrane region" description="Helical" evidence="1">
    <location>
        <begin position="12"/>
        <end position="33"/>
    </location>
</feature>
<evidence type="ECO:0000256" key="1">
    <source>
        <dbReference type="SAM" id="Phobius"/>
    </source>
</evidence>
<feature type="transmembrane region" description="Helical" evidence="1">
    <location>
        <begin position="89"/>
        <end position="120"/>
    </location>
</feature>
<feature type="transmembrane region" description="Helical" evidence="1">
    <location>
        <begin position="176"/>
        <end position="205"/>
    </location>
</feature>
<protein>
    <recommendedName>
        <fullName evidence="4">Glycosyltransferase RgtA/B/C/D-like domain-containing protein</fullName>
    </recommendedName>
</protein>
<accession>A0A6L9EDT2</accession>
<evidence type="ECO:0000313" key="2">
    <source>
        <dbReference type="EMBL" id="NAS12860.1"/>
    </source>
</evidence>
<dbReference type="RefSeq" id="WP_161435884.1">
    <property type="nucleotide sequence ID" value="NZ_WXYO01000005.1"/>
</dbReference>
<proteinExistence type="predicted"/>
<keyword evidence="1" id="KW-0472">Membrane</keyword>
<evidence type="ECO:0008006" key="4">
    <source>
        <dbReference type="Google" id="ProtNLM"/>
    </source>
</evidence>
<sequence length="560" mass="65473">MSSRMSTFFNKATVKYGIALGVIFLYHLPYLIYWDNAPITIHDNLDSTFAWVKVLLDSGMLFSSPNEPVLQVLNGLPKFAFYGSYDLGLLWFALFGMYGGLVVNKIVMSVVGFFGMFLLLKKHLLPENTPELIPWGTAVLFSILPFWSFTLSVSGIPLACYAFMEIRQGERSAVNWVILFLFAFYSSLILSGLFLLLVLAFILVYDLIRQRKINFRFLYAIIFLGLMYAISHFPLVYSFFFKGDFVSHRTAFDLKTRTLSESLEQLDAIFRFGQYHAHSLHTYLLIPIVGVLIFLIIKRQPLKRYLLLFLFIVITSLLYAVLRWELAASFFNKIAQILPIQLQRFHFLHPMAWYILLALALSVIVRWQRLGKVLIIAILGFQFLFIVDKHEIRTESGQPSFKQFFAESLFQEVREFIPEAAEDYRVISVGIHPSISHYNGFYTLDGYFPNYPLEYKNDFRRIIAKELAKDTYLTYYFDHWGSRCYAFNQTLRRDHLNPTPRKIRNLEYDYKALAEMGGKYLLSSAEVDPENNREVKLLKVFEHPDSYWTIYLYENKEYQK</sequence>
<name>A0A6L9EDT2_9FLAO</name>
<dbReference type="AlphaFoldDB" id="A0A6L9EDT2"/>
<dbReference type="InterPro" id="IPR046107">
    <property type="entry name" value="DUF6044"/>
</dbReference>
<dbReference type="EMBL" id="WXYO01000005">
    <property type="protein sequence ID" value="NAS12860.1"/>
    <property type="molecule type" value="Genomic_DNA"/>
</dbReference>
<keyword evidence="3" id="KW-1185">Reference proteome</keyword>
<feature type="transmembrane region" description="Helical" evidence="1">
    <location>
        <begin position="304"/>
        <end position="322"/>
    </location>
</feature>
<keyword evidence="1" id="KW-1133">Transmembrane helix</keyword>
<keyword evidence="1" id="KW-0812">Transmembrane</keyword>
<dbReference type="Proteomes" id="UP000475249">
    <property type="component" value="Unassembled WGS sequence"/>
</dbReference>
<feature type="transmembrane region" description="Helical" evidence="1">
    <location>
        <begin position="132"/>
        <end position="164"/>
    </location>
</feature>
<feature type="transmembrane region" description="Helical" evidence="1">
    <location>
        <begin position="280"/>
        <end position="297"/>
    </location>
</feature>
<feature type="transmembrane region" description="Helical" evidence="1">
    <location>
        <begin position="370"/>
        <end position="387"/>
    </location>
</feature>
<dbReference type="Pfam" id="PF19510">
    <property type="entry name" value="DUF6044"/>
    <property type="match status" value="1"/>
</dbReference>
<organism evidence="2 3">
    <name type="scientific">Poritiphilus flavus</name>
    <dbReference type="NCBI Taxonomy" id="2697053"/>
    <lineage>
        <taxon>Bacteria</taxon>
        <taxon>Pseudomonadati</taxon>
        <taxon>Bacteroidota</taxon>
        <taxon>Flavobacteriia</taxon>
        <taxon>Flavobacteriales</taxon>
        <taxon>Flavobacteriaceae</taxon>
        <taxon>Poritiphilus</taxon>
    </lineage>
</organism>
<feature type="transmembrane region" description="Helical" evidence="1">
    <location>
        <begin position="347"/>
        <end position="365"/>
    </location>
</feature>
<evidence type="ECO:0000313" key="3">
    <source>
        <dbReference type="Proteomes" id="UP000475249"/>
    </source>
</evidence>
<feature type="transmembrane region" description="Helical" evidence="1">
    <location>
        <begin position="217"/>
        <end position="240"/>
    </location>
</feature>